<dbReference type="SUPFAM" id="SSF53383">
    <property type="entry name" value="PLP-dependent transferases"/>
    <property type="match status" value="1"/>
</dbReference>
<dbReference type="InterPro" id="IPR015422">
    <property type="entry name" value="PyrdxlP-dep_Trfase_small"/>
</dbReference>
<evidence type="ECO:0000313" key="7">
    <source>
        <dbReference type="EMBL" id="TNB49057.1"/>
    </source>
</evidence>
<evidence type="ECO:0000313" key="8">
    <source>
        <dbReference type="Proteomes" id="UP000307874"/>
    </source>
</evidence>
<dbReference type="GO" id="GO:0047804">
    <property type="term" value="F:cysteine-S-conjugate beta-lyase activity"/>
    <property type="evidence" value="ECO:0007669"/>
    <property type="project" value="UniProtKB-EC"/>
</dbReference>
<name>A0A5C4JUS9_9HYPH</name>
<comment type="caution">
    <text evidence="7">The sequence shown here is derived from an EMBL/GenBank/DDBJ whole genome shotgun (WGS) entry which is preliminary data.</text>
</comment>
<accession>A0A5C4JUS9</accession>
<dbReference type="RefSeq" id="WP_138747092.1">
    <property type="nucleotide sequence ID" value="NZ_VCLB01000002.1"/>
</dbReference>
<dbReference type="InterPro" id="IPR027619">
    <property type="entry name" value="C-S_lyase_PatB-like"/>
</dbReference>
<keyword evidence="4 7" id="KW-0456">Lyase</keyword>
<dbReference type="AlphaFoldDB" id="A0A5C4JUS9"/>
<evidence type="ECO:0000256" key="2">
    <source>
        <dbReference type="ARBA" id="ARBA00012224"/>
    </source>
</evidence>
<dbReference type="InterPro" id="IPR004839">
    <property type="entry name" value="Aminotransferase_I/II_large"/>
</dbReference>
<dbReference type="EC" id="4.4.1.13" evidence="2"/>
<evidence type="ECO:0000256" key="3">
    <source>
        <dbReference type="ARBA" id="ARBA00022898"/>
    </source>
</evidence>
<dbReference type="OrthoDB" id="3224382at2"/>
<reference evidence="7 8" key="1">
    <citation type="submission" date="2019-05" db="EMBL/GenBank/DDBJ databases">
        <authorList>
            <person name="Lee S.D."/>
        </authorList>
    </citation>
    <scope>NUCLEOTIDE SEQUENCE [LARGE SCALE GENOMIC DNA]</scope>
    <source>
        <strain evidence="7 8">GH2-6</strain>
    </source>
</reference>
<protein>
    <recommendedName>
        <fullName evidence="2">cysteine-S-conjugate beta-lyase</fullName>
        <ecNumber evidence="2">4.4.1.13</ecNumber>
    </recommendedName>
</protein>
<reference evidence="7 8" key="2">
    <citation type="submission" date="2019-06" db="EMBL/GenBank/DDBJ databases">
        <title>Martelella lutilitoris sp. nov., isolated from a tidal mudflat.</title>
        <authorList>
            <person name="Kim Y.-J."/>
        </authorList>
    </citation>
    <scope>NUCLEOTIDE SEQUENCE [LARGE SCALE GENOMIC DNA]</scope>
    <source>
        <strain evidence="7 8">GH2-6</strain>
    </source>
</reference>
<comment type="similarity">
    <text evidence="5">Belongs to the class-II pyridoxal-phosphate-dependent aminotransferase family. MalY/PatB cystathionine beta-lyase subfamily.</text>
</comment>
<evidence type="ECO:0000256" key="5">
    <source>
        <dbReference type="ARBA" id="ARBA00037974"/>
    </source>
</evidence>
<dbReference type="InterPro" id="IPR015421">
    <property type="entry name" value="PyrdxlP-dep_Trfase_major"/>
</dbReference>
<gene>
    <name evidence="7" type="ORF">FF124_03420</name>
</gene>
<organism evidence="7 8">
    <name type="scientific">Martelella lutilitoris</name>
    <dbReference type="NCBI Taxonomy" id="2583532"/>
    <lineage>
        <taxon>Bacteria</taxon>
        <taxon>Pseudomonadati</taxon>
        <taxon>Pseudomonadota</taxon>
        <taxon>Alphaproteobacteria</taxon>
        <taxon>Hyphomicrobiales</taxon>
        <taxon>Aurantimonadaceae</taxon>
        <taxon>Martelella</taxon>
    </lineage>
</organism>
<dbReference type="GO" id="GO:0030170">
    <property type="term" value="F:pyridoxal phosphate binding"/>
    <property type="evidence" value="ECO:0007669"/>
    <property type="project" value="InterPro"/>
</dbReference>
<keyword evidence="3" id="KW-0663">Pyridoxal phosphate</keyword>
<dbReference type="InterPro" id="IPR015424">
    <property type="entry name" value="PyrdxlP-dep_Trfase"/>
</dbReference>
<evidence type="ECO:0000259" key="6">
    <source>
        <dbReference type="Pfam" id="PF00155"/>
    </source>
</evidence>
<dbReference type="Gene3D" id="3.40.640.10">
    <property type="entry name" value="Type I PLP-dependent aspartate aminotransferase-like (Major domain)"/>
    <property type="match status" value="1"/>
</dbReference>
<dbReference type="PANTHER" id="PTHR43525:SF1">
    <property type="entry name" value="PROTEIN MALY"/>
    <property type="match status" value="1"/>
</dbReference>
<sequence length="381" mass="41134">MTQIVSVDRRGSDANKWRAFGPDVIPLPVADMDFAVAPEIIAAIERRLAHPVLGYGAATDSLRETLVAALAAEYGWHVAPEWLVFLPGVEPGFNMALNAFTAPGDTVMQEYPVYKPLRTAPDTWGLTTAAVWQSPSGDGRWVSNEKALEEAAARSRLMLLCNPQNPTGRVYTRDELALRAELCIRHDMVLVSDEIHCGLTLDGRAHVPVASLSKAIEARTITLMAASKTWNIAGLKAAFAVIADEKLRAAFMGAKKGLVDSVNILGLAAMEAAYRDGAEWRDGVRATIAENRDMLQSFVAATLPKAKVLPAEASFLAWVDLSAYALDAPAADWLLTHARVGLSGGSDFGPGLENWVRLNFACAKETLAEALARMAKALEQR</sequence>
<evidence type="ECO:0000256" key="4">
    <source>
        <dbReference type="ARBA" id="ARBA00023239"/>
    </source>
</evidence>
<dbReference type="Pfam" id="PF00155">
    <property type="entry name" value="Aminotran_1_2"/>
    <property type="match status" value="1"/>
</dbReference>
<dbReference type="Gene3D" id="3.90.1150.10">
    <property type="entry name" value="Aspartate Aminotransferase, domain 1"/>
    <property type="match status" value="1"/>
</dbReference>
<dbReference type="EMBL" id="VCLB01000002">
    <property type="protein sequence ID" value="TNB49057.1"/>
    <property type="molecule type" value="Genomic_DNA"/>
</dbReference>
<dbReference type="PANTHER" id="PTHR43525">
    <property type="entry name" value="PROTEIN MALY"/>
    <property type="match status" value="1"/>
</dbReference>
<evidence type="ECO:0000256" key="1">
    <source>
        <dbReference type="ARBA" id="ARBA00001933"/>
    </source>
</evidence>
<dbReference type="Proteomes" id="UP000307874">
    <property type="component" value="Unassembled WGS sequence"/>
</dbReference>
<feature type="domain" description="Aminotransferase class I/classII large" evidence="6">
    <location>
        <begin position="23"/>
        <end position="373"/>
    </location>
</feature>
<dbReference type="InterPro" id="IPR051798">
    <property type="entry name" value="Class-II_PLP-Dep_Aminotrans"/>
</dbReference>
<dbReference type="NCBIfam" id="TIGR04350">
    <property type="entry name" value="C_S_lyase_PatB"/>
    <property type="match status" value="1"/>
</dbReference>
<dbReference type="CDD" id="cd00609">
    <property type="entry name" value="AAT_like"/>
    <property type="match status" value="1"/>
</dbReference>
<comment type="cofactor">
    <cofactor evidence="1">
        <name>pyridoxal 5'-phosphate</name>
        <dbReference type="ChEBI" id="CHEBI:597326"/>
    </cofactor>
</comment>
<keyword evidence="8" id="KW-1185">Reference proteome</keyword>
<proteinExistence type="inferred from homology"/>